<dbReference type="Proteomes" id="UP000641386">
    <property type="component" value="Unassembled WGS sequence"/>
</dbReference>
<dbReference type="EMBL" id="BNBC01000075">
    <property type="protein sequence ID" value="GHF16722.1"/>
    <property type="molecule type" value="Genomic_DNA"/>
</dbReference>
<organism evidence="1 2">
    <name type="scientific">Streptomyces spiralis</name>
    <dbReference type="NCBI Taxonomy" id="66376"/>
    <lineage>
        <taxon>Bacteria</taxon>
        <taxon>Bacillati</taxon>
        <taxon>Actinomycetota</taxon>
        <taxon>Actinomycetes</taxon>
        <taxon>Kitasatosporales</taxon>
        <taxon>Streptomycetaceae</taxon>
        <taxon>Streptomyces</taxon>
    </lineage>
</organism>
<comment type="caution">
    <text evidence="1">The sequence shown here is derived from an EMBL/GenBank/DDBJ whole genome shotgun (WGS) entry which is preliminary data.</text>
</comment>
<evidence type="ECO:0000313" key="2">
    <source>
        <dbReference type="Proteomes" id="UP000641386"/>
    </source>
</evidence>
<proteinExistence type="predicted"/>
<reference evidence="1" key="2">
    <citation type="submission" date="2020-09" db="EMBL/GenBank/DDBJ databases">
        <authorList>
            <person name="Sun Q."/>
            <person name="Ohkuma M."/>
        </authorList>
    </citation>
    <scope>NUCLEOTIDE SEQUENCE</scope>
    <source>
        <strain evidence="1">JCM 3302</strain>
    </source>
</reference>
<protein>
    <submittedName>
        <fullName evidence="1">Uncharacterized protein</fullName>
    </submittedName>
</protein>
<evidence type="ECO:0000313" key="1">
    <source>
        <dbReference type="EMBL" id="GHF16722.1"/>
    </source>
</evidence>
<dbReference type="AlphaFoldDB" id="A0A919E5R9"/>
<accession>A0A919E5R9</accession>
<sequence>MLPAMHIAARPPADRAGKLLAEGPEASLAAALTRHIRLCAAVTTAAASVAWAIAGPIGTRGRADTVALVAW</sequence>
<keyword evidence="2" id="KW-1185">Reference proteome</keyword>
<gene>
    <name evidence="1" type="ORF">GCM10014715_84920</name>
</gene>
<reference evidence="1" key="1">
    <citation type="journal article" date="2014" name="Int. J. Syst. Evol. Microbiol.">
        <title>Complete genome sequence of Corynebacterium casei LMG S-19264T (=DSM 44701T), isolated from a smear-ripened cheese.</title>
        <authorList>
            <consortium name="US DOE Joint Genome Institute (JGI-PGF)"/>
            <person name="Walter F."/>
            <person name="Albersmeier A."/>
            <person name="Kalinowski J."/>
            <person name="Ruckert C."/>
        </authorList>
    </citation>
    <scope>NUCLEOTIDE SEQUENCE</scope>
    <source>
        <strain evidence="1">JCM 3302</strain>
    </source>
</reference>
<name>A0A919E5R9_9ACTN</name>